<feature type="compositionally biased region" description="Low complexity" evidence="4">
    <location>
        <begin position="382"/>
        <end position="400"/>
    </location>
</feature>
<name>A0A6A5QUL7_AMPQU</name>
<dbReference type="GO" id="GO:0005634">
    <property type="term" value="C:nucleus"/>
    <property type="evidence" value="ECO:0007669"/>
    <property type="project" value="UniProtKB-SubCell"/>
</dbReference>
<dbReference type="InterPro" id="IPR036420">
    <property type="entry name" value="BRCT_dom_sf"/>
</dbReference>
<dbReference type="EMBL" id="ML979134">
    <property type="protein sequence ID" value="KAF1918500.1"/>
    <property type="molecule type" value="Genomic_DNA"/>
</dbReference>
<dbReference type="Gene3D" id="3.40.50.10190">
    <property type="entry name" value="BRCT domain"/>
    <property type="match status" value="2"/>
</dbReference>
<proteinExistence type="predicted"/>
<evidence type="ECO:0000313" key="6">
    <source>
        <dbReference type="EMBL" id="KAF1918500.1"/>
    </source>
</evidence>
<dbReference type="Proteomes" id="UP000800096">
    <property type="component" value="Unassembled WGS sequence"/>
</dbReference>
<dbReference type="AlphaFoldDB" id="A0A6A5QUL7"/>
<feature type="compositionally biased region" description="Acidic residues" evidence="4">
    <location>
        <begin position="161"/>
        <end position="172"/>
    </location>
</feature>
<keyword evidence="2" id="KW-0227">DNA damage</keyword>
<evidence type="ECO:0000313" key="7">
    <source>
        <dbReference type="Proteomes" id="UP000800096"/>
    </source>
</evidence>
<evidence type="ECO:0000259" key="5">
    <source>
        <dbReference type="PROSITE" id="PS50172"/>
    </source>
</evidence>
<sequence>MSWALLAHRGPGLEPQVYPIRNDSIAHIVLFDSQDTVGIVHELPNSAAVGHAELGRITVGAWGAKVEAVDGFLTVLPAQKHTPNISAFTDPRAETYQLQSHMDGYKEILFLRDGDVIGFSKTNKTLTCKWGRNTEIQVNSSAAEAGKSDGVTGMNGVANTPEDETEDEDLDDISMTVKATQTKSQQPQPTPQLSEQRSVVVQETPTVARFDGVLDDSALAGMNIDQVQSIERSPKPTTLHQLEADPHSTAHTGKSQSRPATLAEATVSLGNGHNDEGDASGLPESTEFVSGKHVSETARNKVHPRVVIAKKRPSLDVEEADNETEHTVRPSKRARRTAPSEDESQDSHMSNILVDNPPTAVSAKRGKKRESAANDTMVIGEATPSRSQQSSQRSTSAPSAVRYSGETPCVATSNSSISDKGQAVKFLRKQGGSLVDSVKDAFNILCVRDGELHKTPKVLKAIATGTPIVTDKWLTDSAKINHFLAVDTYIPTAPKQEKEWDFKLKDVIGQPQTPFKGYILHFTTSAHALYKPFTEIEQICKAAGAEKITKKRMDKSDNVIVLAAEEDDKEAEKFVQDGARCYYRGIIPKSIVRGNFELDSDEFRVGASDAGAASTAKESKTRRGRKI</sequence>
<dbReference type="InterPro" id="IPR051579">
    <property type="entry name" value="DDR_Transcriptional_Reg"/>
</dbReference>
<dbReference type="GO" id="GO:0006974">
    <property type="term" value="P:DNA damage response"/>
    <property type="evidence" value="ECO:0007669"/>
    <property type="project" value="UniProtKB-KW"/>
</dbReference>
<dbReference type="CDD" id="cd17744">
    <property type="entry name" value="BRCT_MDC1_rpt1"/>
    <property type="match status" value="1"/>
</dbReference>
<keyword evidence="7" id="KW-1185">Reference proteome</keyword>
<dbReference type="PROSITE" id="PS50172">
    <property type="entry name" value="BRCT"/>
    <property type="match status" value="1"/>
</dbReference>
<evidence type="ECO:0000256" key="2">
    <source>
        <dbReference type="ARBA" id="ARBA00022763"/>
    </source>
</evidence>
<protein>
    <recommendedName>
        <fullName evidence="5">BRCT domain-containing protein</fullName>
    </recommendedName>
</protein>
<feature type="compositionally biased region" description="Polar residues" evidence="4">
    <location>
        <begin position="249"/>
        <end position="259"/>
    </location>
</feature>
<reference evidence="6" key="1">
    <citation type="journal article" date="2020" name="Stud. Mycol.">
        <title>101 Dothideomycetes genomes: a test case for predicting lifestyles and emergence of pathogens.</title>
        <authorList>
            <person name="Haridas S."/>
            <person name="Albert R."/>
            <person name="Binder M."/>
            <person name="Bloem J."/>
            <person name="Labutti K."/>
            <person name="Salamov A."/>
            <person name="Andreopoulos B."/>
            <person name="Baker S."/>
            <person name="Barry K."/>
            <person name="Bills G."/>
            <person name="Bluhm B."/>
            <person name="Cannon C."/>
            <person name="Castanera R."/>
            <person name="Culley D."/>
            <person name="Daum C."/>
            <person name="Ezra D."/>
            <person name="Gonzalez J."/>
            <person name="Henrissat B."/>
            <person name="Kuo A."/>
            <person name="Liang C."/>
            <person name="Lipzen A."/>
            <person name="Lutzoni F."/>
            <person name="Magnuson J."/>
            <person name="Mondo S."/>
            <person name="Nolan M."/>
            <person name="Ohm R."/>
            <person name="Pangilinan J."/>
            <person name="Park H.-J."/>
            <person name="Ramirez L."/>
            <person name="Alfaro M."/>
            <person name="Sun H."/>
            <person name="Tritt A."/>
            <person name="Yoshinaga Y."/>
            <person name="Zwiers L.-H."/>
            <person name="Turgeon B."/>
            <person name="Goodwin S."/>
            <person name="Spatafora J."/>
            <person name="Crous P."/>
            <person name="Grigoriev I."/>
        </authorList>
    </citation>
    <scope>NUCLEOTIDE SEQUENCE</scope>
    <source>
        <strain evidence="6">HMLAC05119</strain>
    </source>
</reference>
<dbReference type="Pfam" id="PF00533">
    <property type="entry name" value="BRCT"/>
    <property type="match status" value="1"/>
</dbReference>
<comment type="subcellular location">
    <subcellularLocation>
        <location evidence="1">Nucleus</location>
    </subcellularLocation>
</comment>
<dbReference type="PANTHER" id="PTHR23196:SF1">
    <property type="entry name" value="PAX-INTERACTING PROTEIN 1"/>
    <property type="match status" value="1"/>
</dbReference>
<feature type="region of interest" description="Disordered" evidence="4">
    <location>
        <begin position="140"/>
        <end position="198"/>
    </location>
</feature>
<organism evidence="6 7">
    <name type="scientific">Ampelomyces quisqualis</name>
    <name type="common">Powdery mildew agent</name>
    <dbReference type="NCBI Taxonomy" id="50730"/>
    <lineage>
        <taxon>Eukaryota</taxon>
        <taxon>Fungi</taxon>
        <taxon>Dikarya</taxon>
        <taxon>Ascomycota</taxon>
        <taxon>Pezizomycotina</taxon>
        <taxon>Dothideomycetes</taxon>
        <taxon>Pleosporomycetidae</taxon>
        <taxon>Pleosporales</taxon>
        <taxon>Pleosporineae</taxon>
        <taxon>Phaeosphaeriaceae</taxon>
        <taxon>Ampelomyces</taxon>
    </lineage>
</organism>
<feature type="domain" description="BRCT" evidence="5">
    <location>
        <begin position="398"/>
        <end position="491"/>
    </location>
</feature>
<dbReference type="PANTHER" id="PTHR23196">
    <property type="entry name" value="PAX TRANSCRIPTION ACTIVATION DOMAIN INTERACTING PROTEIN"/>
    <property type="match status" value="1"/>
</dbReference>
<dbReference type="OrthoDB" id="342264at2759"/>
<feature type="region of interest" description="Disordered" evidence="4">
    <location>
        <begin position="608"/>
        <end position="627"/>
    </location>
</feature>
<accession>A0A6A5QUL7</accession>
<dbReference type="SUPFAM" id="SSF52113">
    <property type="entry name" value="BRCT domain"/>
    <property type="match status" value="1"/>
</dbReference>
<dbReference type="InterPro" id="IPR001357">
    <property type="entry name" value="BRCT_dom"/>
</dbReference>
<evidence type="ECO:0000256" key="1">
    <source>
        <dbReference type="ARBA" id="ARBA00004123"/>
    </source>
</evidence>
<evidence type="ECO:0000256" key="4">
    <source>
        <dbReference type="SAM" id="MobiDB-lite"/>
    </source>
</evidence>
<gene>
    <name evidence="6" type="ORF">BDU57DRAFT_473184</name>
</gene>
<evidence type="ECO:0000256" key="3">
    <source>
        <dbReference type="ARBA" id="ARBA00023242"/>
    </source>
</evidence>
<feature type="region of interest" description="Disordered" evidence="4">
    <location>
        <begin position="239"/>
        <end position="297"/>
    </location>
</feature>
<feature type="region of interest" description="Disordered" evidence="4">
    <location>
        <begin position="310"/>
        <end position="415"/>
    </location>
</feature>
<keyword evidence="3" id="KW-0539">Nucleus</keyword>